<feature type="compositionally biased region" description="Basic and acidic residues" evidence="1">
    <location>
        <begin position="72"/>
        <end position="82"/>
    </location>
</feature>
<protein>
    <submittedName>
        <fullName evidence="2">Unnamed protein product</fullName>
    </submittedName>
</protein>
<dbReference type="Proteomes" id="UP001165063">
    <property type="component" value="Unassembled WGS sequence"/>
</dbReference>
<dbReference type="EMBL" id="BSXU01010336">
    <property type="protein sequence ID" value="GME71793.1"/>
    <property type="molecule type" value="Genomic_DNA"/>
</dbReference>
<proteinExistence type="predicted"/>
<evidence type="ECO:0000256" key="1">
    <source>
        <dbReference type="SAM" id="MobiDB-lite"/>
    </source>
</evidence>
<dbReference type="AlphaFoldDB" id="A0A9W6WAE2"/>
<keyword evidence="3" id="KW-1185">Reference proteome</keyword>
<organism evidence="2 3">
    <name type="scientific">Ambrosiozyma monospora</name>
    <name type="common">Yeast</name>
    <name type="synonym">Endomycopsis monosporus</name>
    <dbReference type="NCBI Taxonomy" id="43982"/>
    <lineage>
        <taxon>Eukaryota</taxon>
        <taxon>Fungi</taxon>
        <taxon>Dikarya</taxon>
        <taxon>Ascomycota</taxon>
        <taxon>Saccharomycotina</taxon>
        <taxon>Pichiomycetes</taxon>
        <taxon>Pichiales</taxon>
        <taxon>Pichiaceae</taxon>
        <taxon>Ambrosiozyma</taxon>
    </lineage>
</organism>
<comment type="caution">
    <text evidence="2">The sequence shown here is derived from an EMBL/GenBank/DDBJ whole genome shotgun (WGS) entry which is preliminary data.</text>
</comment>
<sequence length="145" mass="16423">MKDVSLICAMSASTFYNIQHLHEVKRIDFKRVAEIIWLKGGSFATVSEVDQGAPHDQGDNYEYDNDDDDDEYDHHHDDHHGNDNGNQYLSGRNKIPPSGAYAESFETVSTLKDPEYEDGLENFIVPSSAITFSGCNLKAVFWKYI</sequence>
<evidence type="ECO:0000313" key="2">
    <source>
        <dbReference type="EMBL" id="GME71793.1"/>
    </source>
</evidence>
<reference evidence="2" key="1">
    <citation type="submission" date="2023-04" db="EMBL/GenBank/DDBJ databases">
        <title>Ambrosiozyma monospora NBRC 1965.</title>
        <authorList>
            <person name="Ichikawa N."/>
            <person name="Sato H."/>
            <person name="Tonouchi N."/>
        </authorList>
    </citation>
    <scope>NUCLEOTIDE SEQUENCE</scope>
    <source>
        <strain evidence="2">NBRC 1965</strain>
    </source>
</reference>
<gene>
    <name evidence="2" type="ORF">Amon01_000932100</name>
</gene>
<feature type="compositionally biased region" description="Acidic residues" evidence="1">
    <location>
        <begin position="59"/>
        <end position="71"/>
    </location>
</feature>
<feature type="region of interest" description="Disordered" evidence="1">
    <location>
        <begin position="48"/>
        <end position="100"/>
    </location>
</feature>
<evidence type="ECO:0000313" key="3">
    <source>
        <dbReference type="Proteomes" id="UP001165063"/>
    </source>
</evidence>
<name>A0A9W6WAE2_AMBMO</name>
<accession>A0A9W6WAE2</accession>